<dbReference type="Proteomes" id="UP001164743">
    <property type="component" value="Chromosome 2A"/>
</dbReference>
<sequence>METTPMALKPPTTRLLPGHTGPVFTLGWSVDGGKLASGSKDEGIRIWNPEQADYGKASAELKGHSSLPPLTDVLPARHSPDAPIVAIGDSKDVCPESNCLERPEDERARPAHDPERLSCQPAHAPALQSGQFASTAWPIPNPHGMHQPGLGILDARGGRSMGRVGLPQLGWDRCEISFEINRSARLGPL</sequence>
<evidence type="ECO:0000256" key="1">
    <source>
        <dbReference type="PROSITE-ProRule" id="PRU00221"/>
    </source>
</evidence>
<protein>
    <recommendedName>
        <fullName evidence="4">Anaphase-promoting complex subunit 4 WD40 domain-containing protein</fullName>
    </recommendedName>
</protein>
<dbReference type="GeneID" id="77807162"/>
<dbReference type="Pfam" id="PF00400">
    <property type="entry name" value="WD40"/>
    <property type="match status" value="1"/>
</dbReference>
<name>A0ABY7C9U5_9BASI</name>
<dbReference type="PROSITE" id="PS50294">
    <property type="entry name" value="WD_REPEATS_REGION"/>
    <property type="match status" value="1"/>
</dbReference>
<dbReference type="InterPro" id="IPR001680">
    <property type="entry name" value="WD40_rpt"/>
</dbReference>
<feature type="repeat" description="WD" evidence="1">
    <location>
        <begin position="16"/>
        <end position="48"/>
    </location>
</feature>
<evidence type="ECO:0000313" key="2">
    <source>
        <dbReference type="EMBL" id="WAQ81951.1"/>
    </source>
</evidence>
<evidence type="ECO:0008006" key="4">
    <source>
        <dbReference type="Google" id="ProtNLM"/>
    </source>
</evidence>
<gene>
    <name evidence="2" type="ORF">PtA15_2A264</name>
</gene>
<keyword evidence="3" id="KW-1185">Reference proteome</keyword>
<dbReference type="RefSeq" id="XP_053017506.1">
    <property type="nucleotide sequence ID" value="XM_053166267.1"/>
</dbReference>
<reference evidence="2" key="1">
    <citation type="submission" date="2022-10" db="EMBL/GenBank/DDBJ databases">
        <title>Puccinia triticina Genome sequencing and assembly.</title>
        <authorList>
            <person name="Li C."/>
        </authorList>
    </citation>
    <scope>NUCLEOTIDE SEQUENCE</scope>
    <source>
        <strain evidence="2">Pt15</strain>
    </source>
</reference>
<proteinExistence type="predicted"/>
<dbReference type="Gene3D" id="2.130.10.10">
    <property type="entry name" value="YVTN repeat-like/Quinoprotein amine dehydrogenase"/>
    <property type="match status" value="1"/>
</dbReference>
<dbReference type="SMART" id="SM00320">
    <property type="entry name" value="WD40"/>
    <property type="match status" value="1"/>
</dbReference>
<keyword evidence="1" id="KW-0853">WD repeat</keyword>
<dbReference type="InterPro" id="IPR036322">
    <property type="entry name" value="WD40_repeat_dom_sf"/>
</dbReference>
<dbReference type="EMBL" id="CP110422">
    <property type="protein sequence ID" value="WAQ81951.1"/>
    <property type="molecule type" value="Genomic_DNA"/>
</dbReference>
<dbReference type="SUPFAM" id="SSF50978">
    <property type="entry name" value="WD40 repeat-like"/>
    <property type="match status" value="1"/>
</dbReference>
<organism evidence="2 3">
    <name type="scientific">Puccinia triticina</name>
    <dbReference type="NCBI Taxonomy" id="208348"/>
    <lineage>
        <taxon>Eukaryota</taxon>
        <taxon>Fungi</taxon>
        <taxon>Dikarya</taxon>
        <taxon>Basidiomycota</taxon>
        <taxon>Pucciniomycotina</taxon>
        <taxon>Pucciniomycetes</taxon>
        <taxon>Pucciniales</taxon>
        <taxon>Pucciniaceae</taxon>
        <taxon>Puccinia</taxon>
    </lineage>
</organism>
<dbReference type="PROSITE" id="PS50082">
    <property type="entry name" value="WD_REPEATS_2"/>
    <property type="match status" value="1"/>
</dbReference>
<dbReference type="InterPro" id="IPR015943">
    <property type="entry name" value="WD40/YVTN_repeat-like_dom_sf"/>
</dbReference>
<evidence type="ECO:0000313" key="3">
    <source>
        <dbReference type="Proteomes" id="UP001164743"/>
    </source>
</evidence>
<accession>A0ABY7C9U5</accession>